<organism evidence="1 2">
    <name type="scientific">Ralstonia wenshanensis</name>
    <dbReference type="NCBI Taxonomy" id="2842456"/>
    <lineage>
        <taxon>Bacteria</taxon>
        <taxon>Pseudomonadati</taxon>
        <taxon>Pseudomonadota</taxon>
        <taxon>Betaproteobacteria</taxon>
        <taxon>Burkholderiales</taxon>
        <taxon>Burkholderiaceae</taxon>
        <taxon>Ralstonia</taxon>
    </lineage>
</organism>
<sequence>MSDKDKPKRHHHHVWQFYLRPWTCGGAIWCLQNRKIFTTGTTRIAVEKDFYKFRRLAAADEMIVRLMFARSHPAAQRSFESLQDQLMFPFRLIEMIPGAHQDESLVRYLDEYTSNVLEELHSGVEARFIPLLQSALRDDISFYEDERCIAFLDYLTKQYMRTKGIKERVAAEVEPVGGMDLRRAWSMLSFMFAQNIGASLFQERKRRRLVALKNATDIPFITGDQPVINLHANAKNTTFLSIYYPLSPEAALWLGEIDQVCPFPEEGLAREHVKLLNQRVANASYKQIFASEHVVLESIMESTAKSYVDRHRLKRNTV</sequence>
<reference evidence="1 2" key="1">
    <citation type="submission" date="2023-07" db="EMBL/GenBank/DDBJ databases">
        <authorList>
            <person name="Peeters C."/>
        </authorList>
    </citation>
    <scope>NUCLEOTIDE SEQUENCE [LARGE SCALE GENOMIC DNA]</scope>
    <source>
        <strain evidence="1 2">LMG 18091</strain>
    </source>
</reference>
<accession>A0AAD2EP69</accession>
<protein>
    <recommendedName>
        <fullName evidence="3">DUF4238 domain-containing protein</fullName>
    </recommendedName>
</protein>
<proteinExistence type="predicted"/>
<dbReference type="EMBL" id="CATWAF010000002">
    <property type="protein sequence ID" value="CAJ0691883.1"/>
    <property type="molecule type" value="Genomic_DNA"/>
</dbReference>
<dbReference type="Pfam" id="PF14022">
    <property type="entry name" value="DUF4238"/>
    <property type="match status" value="1"/>
</dbReference>
<gene>
    <name evidence="1" type="ORF">LMG18091_01521</name>
</gene>
<evidence type="ECO:0008006" key="3">
    <source>
        <dbReference type="Google" id="ProtNLM"/>
    </source>
</evidence>
<keyword evidence="2" id="KW-1185">Reference proteome</keyword>
<dbReference type="RefSeq" id="WP_316869232.1">
    <property type="nucleotide sequence ID" value="NZ_CATWAF010000002.1"/>
</dbReference>
<comment type="caution">
    <text evidence="1">The sequence shown here is derived from an EMBL/GenBank/DDBJ whole genome shotgun (WGS) entry which is preliminary data.</text>
</comment>
<name>A0AAD2EP69_9RALS</name>
<evidence type="ECO:0000313" key="1">
    <source>
        <dbReference type="EMBL" id="CAJ0691883.1"/>
    </source>
</evidence>
<dbReference type="Proteomes" id="UP001189915">
    <property type="component" value="Unassembled WGS sequence"/>
</dbReference>
<evidence type="ECO:0000313" key="2">
    <source>
        <dbReference type="Proteomes" id="UP001189915"/>
    </source>
</evidence>
<dbReference type="InterPro" id="IPR025332">
    <property type="entry name" value="DUF4238"/>
</dbReference>
<dbReference type="AlphaFoldDB" id="A0AAD2EP69"/>